<dbReference type="GO" id="GO:0016567">
    <property type="term" value="P:protein ubiquitination"/>
    <property type="evidence" value="ECO:0007669"/>
    <property type="project" value="UniProtKB-UniPathway"/>
</dbReference>
<sequence>MPELRSGVRQARLRSQKLDDIQPSDQAENLVQPTQSRRRGGGVGKGRGGNATTVRRGPSATSARPNAAGRGRGVRLELQDRMLKANESPKKLIYVQKEIVDFHGEMVLLESYSALNYTALSDRALLKFLCWNGVKKPLMVPKDWWVKNLCKLDIYFYKRVITTIKTKGRVSADVIGEALKAYALRRIPCFSKGVIQGCDVAKCRLKRSCIVYDQTTEDSDHENSMYMFVKCPNISPLSGIPSPSLRYGDDYLSIHIGPWEIGQQNLEIDFKRFPTVLIRGPYGAPAKNYKKYDILLLIGLGIDPLPTEEMQVIRSSGLMSNTSKLIVAKLVDRYLAEIARDPNLPLSKFIDLAEMALFFQQVRQPLLLGVLHLIFLVTSLLYCPEKMVVPMGAHRLQQPTQRTSGMQLQQ</sequence>
<dbReference type="OrthoDB" id="1989777at2759"/>
<dbReference type="InterPro" id="IPR043454">
    <property type="entry name" value="NPH3/RPT2-like"/>
</dbReference>
<dbReference type="AlphaFoldDB" id="A0A835I635"/>
<reference evidence="5 6" key="1">
    <citation type="submission" date="2020-10" db="EMBL/GenBank/DDBJ databases">
        <title>The Coptis chinensis genome and diversification of protoberbering-type alkaloids.</title>
        <authorList>
            <person name="Wang B."/>
            <person name="Shu S."/>
            <person name="Song C."/>
            <person name="Liu Y."/>
        </authorList>
    </citation>
    <scope>NUCLEOTIDE SEQUENCE [LARGE SCALE GENOMIC DNA]</scope>
    <source>
        <strain evidence="5">HL-2020</strain>
        <tissue evidence="5">Leaf</tissue>
    </source>
</reference>
<dbReference type="Pfam" id="PF03000">
    <property type="entry name" value="NPH3"/>
    <property type="match status" value="2"/>
</dbReference>
<dbReference type="UniPathway" id="UPA00143"/>
<evidence type="ECO:0000259" key="4">
    <source>
        <dbReference type="PROSITE" id="PS51649"/>
    </source>
</evidence>
<proteinExistence type="inferred from homology"/>
<evidence type="ECO:0000256" key="3">
    <source>
        <dbReference type="SAM" id="MobiDB-lite"/>
    </source>
</evidence>
<evidence type="ECO:0000256" key="2">
    <source>
        <dbReference type="PROSITE-ProRule" id="PRU00982"/>
    </source>
</evidence>
<evidence type="ECO:0000256" key="1">
    <source>
        <dbReference type="ARBA" id="ARBA00022786"/>
    </source>
</evidence>
<protein>
    <recommendedName>
        <fullName evidence="4">NPH3 domain-containing protein</fullName>
    </recommendedName>
</protein>
<feature type="domain" description="NPH3" evidence="4">
    <location>
        <begin position="143"/>
        <end position="410"/>
    </location>
</feature>
<keyword evidence="6" id="KW-1185">Reference proteome</keyword>
<organism evidence="5 6">
    <name type="scientific">Coptis chinensis</name>
    <dbReference type="NCBI Taxonomy" id="261450"/>
    <lineage>
        <taxon>Eukaryota</taxon>
        <taxon>Viridiplantae</taxon>
        <taxon>Streptophyta</taxon>
        <taxon>Embryophyta</taxon>
        <taxon>Tracheophyta</taxon>
        <taxon>Spermatophyta</taxon>
        <taxon>Magnoliopsida</taxon>
        <taxon>Ranunculales</taxon>
        <taxon>Ranunculaceae</taxon>
        <taxon>Coptidoideae</taxon>
        <taxon>Coptis</taxon>
    </lineage>
</organism>
<dbReference type="PROSITE" id="PS51649">
    <property type="entry name" value="NPH3"/>
    <property type="match status" value="1"/>
</dbReference>
<dbReference type="Proteomes" id="UP000631114">
    <property type="component" value="Unassembled WGS sequence"/>
</dbReference>
<keyword evidence="1" id="KW-0833">Ubl conjugation pathway</keyword>
<accession>A0A835I635</accession>
<gene>
    <name evidence="5" type="ORF">IFM89_023924</name>
</gene>
<feature type="compositionally biased region" description="Polar residues" evidence="3">
    <location>
        <begin position="23"/>
        <end position="35"/>
    </location>
</feature>
<dbReference type="PANTHER" id="PTHR32370">
    <property type="entry name" value="OS12G0117600 PROTEIN"/>
    <property type="match status" value="1"/>
</dbReference>
<comment type="similarity">
    <text evidence="2">Belongs to the NPH3 family.</text>
</comment>
<dbReference type="InterPro" id="IPR027356">
    <property type="entry name" value="NPH3_dom"/>
</dbReference>
<evidence type="ECO:0000313" key="6">
    <source>
        <dbReference type="Proteomes" id="UP000631114"/>
    </source>
</evidence>
<feature type="region of interest" description="Disordered" evidence="3">
    <location>
        <begin position="1"/>
        <end position="71"/>
    </location>
</feature>
<dbReference type="EMBL" id="JADFTS010000004">
    <property type="protein sequence ID" value="KAF9610668.1"/>
    <property type="molecule type" value="Genomic_DNA"/>
</dbReference>
<evidence type="ECO:0000313" key="5">
    <source>
        <dbReference type="EMBL" id="KAF9610668.1"/>
    </source>
</evidence>
<name>A0A835I635_9MAGN</name>
<comment type="caution">
    <text evidence="5">The sequence shown here is derived from an EMBL/GenBank/DDBJ whole genome shotgun (WGS) entry which is preliminary data.</text>
</comment>